<reference evidence="2" key="1">
    <citation type="submission" date="2017-11" db="EMBL/GenBank/DDBJ databases">
        <authorList>
            <person name="Lima N.C."/>
            <person name="Parody-Merino A.M."/>
            <person name="Battley P.F."/>
            <person name="Fidler A.E."/>
            <person name="Prosdocimi F."/>
        </authorList>
    </citation>
    <scope>NUCLEOTIDE SEQUENCE [LARGE SCALE GENOMIC DNA]</scope>
</reference>
<reference evidence="2" key="2">
    <citation type="submission" date="2017-12" db="EMBL/GenBank/DDBJ databases">
        <title>Genome sequence of the Bar-tailed Godwit (Limosa lapponica baueri).</title>
        <authorList>
            <person name="Lima N.C.B."/>
            <person name="Parody-Merino A.M."/>
            <person name="Battley P.F."/>
            <person name="Fidler A.E."/>
            <person name="Prosdocimi F."/>
        </authorList>
    </citation>
    <scope>NUCLEOTIDE SEQUENCE [LARGE SCALE GENOMIC DNA]</scope>
</reference>
<organism evidence="1 2">
    <name type="scientific">Limosa lapponica baueri</name>
    <dbReference type="NCBI Taxonomy" id="1758121"/>
    <lineage>
        <taxon>Eukaryota</taxon>
        <taxon>Metazoa</taxon>
        <taxon>Chordata</taxon>
        <taxon>Craniata</taxon>
        <taxon>Vertebrata</taxon>
        <taxon>Euteleostomi</taxon>
        <taxon>Archelosauria</taxon>
        <taxon>Archosauria</taxon>
        <taxon>Dinosauria</taxon>
        <taxon>Saurischia</taxon>
        <taxon>Theropoda</taxon>
        <taxon>Coelurosauria</taxon>
        <taxon>Aves</taxon>
        <taxon>Neognathae</taxon>
        <taxon>Neoaves</taxon>
        <taxon>Charadriiformes</taxon>
        <taxon>Scolopacidae</taxon>
        <taxon>Limosa</taxon>
    </lineage>
</organism>
<dbReference type="Gene3D" id="3.30.70.270">
    <property type="match status" value="1"/>
</dbReference>
<evidence type="ECO:0000313" key="1">
    <source>
        <dbReference type="EMBL" id="PKU33627.1"/>
    </source>
</evidence>
<sequence length="212" mass="23936">MVDGVAGRLQRYSENLSSSLISAVEKLSWKFQQLEENMSYSPPIWAGISATRSRRFSAQERGYTPRGTLWFYLRDKVENMRKWDGQPTSTLEARNGCRQIPKDAINKIAAMSPPKSKKETQVFLGIVGFWRMHIPDYSLIVSPLYQVTQKKNNFKWGPEQRQAFEQIKQETAHSVALGAVRAGEDVKNVLYAAAGKNGLNLEPLAESTRGDP</sequence>
<dbReference type="InterPro" id="IPR043128">
    <property type="entry name" value="Rev_trsase/Diguanyl_cyclase"/>
</dbReference>
<dbReference type="PANTHER" id="PTHR33064:SF29">
    <property type="entry name" value="PEPTIDASE A2 DOMAIN-CONTAINING PROTEIN-RELATED"/>
    <property type="match status" value="1"/>
</dbReference>
<keyword evidence="2" id="KW-1185">Reference proteome</keyword>
<dbReference type="InterPro" id="IPR051320">
    <property type="entry name" value="Viral_Replic_Matur_Polypro"/>
</dbReference>
<dbReference type="EMBL" id="KZ509886">
    <property type="protein sequence ID" value="PKU33627.1"/>
    <property type="molecule type" value="Genomic_DNA"/>
</dbReference>
<dbReference type="PANTHER" id="PTHR33064">
    <property type="entry name" value="POL PROTEIN"/>
    <property type="match status" value="1"/>
</dbReference>
<evidence type="ECO:0008006" key="3">
    <source>
        <dbReference type="Google" id="ProtNLM"/>
    </source>
</evidence>
<dbReference type="InterPro" id="IPR043502">
    <property type="entry name" value="DNA/RNA_pol_sf"/>
</dbReference>
<evidence type="ECO:0000313" key="2">
    <source>
        <dbReference type="Proteomes" id="UP000233556"/>
    </source>
</evidence>
<dbReference type="AlphaFoldDB" id="A0A2I0TIH5"/>
<gene>
    <name evidence="1" type="ORF">llap_16070</name>
</gene>
<dbReference type="SUPFAM" id="SSF56672">
    <property type="entry name" value="DNA/RNA polymerases"/>
    <property type="match status" value="1"/>
</dbReference>
<dbReference type="FunFam" id="3.30.70.270:FF:000020">
    <property type="entry name" value="Transposon Tf2-6 polyprotein-like Protein"/>
    <property type="match status" value="1"/>
</dbReference>
<proteinExistence type="predicted"/>
<dbReference type="Proteomes" id="UP000233556">
    <property type="component" value="Unassembled WGS sequence"/>
</dbReference>
<name>A0A2I0TIH5_LIMLA</name>
<accession>A0A2I0TIH5</accession>
<dbReference type="OrthoDB" id="425619at2759"/>
<protein>
    <recommendedName>
        <fullName evidence="3">Reverse transcriptase/retrotransposon-derived protein RNase H-like domain-containing protein</fullName>
    </recommendedName>
</protein>